<dbReference type="SUPFAM" id="SSF53756">
    <property type="entry name" value="UDP-Glycosyltransferase/glycogen phosphorylase"/>
    <property type="match status" value="1"/>
</dbReference>
<dbReference type="InterPro" id="IPR029767">
    <property type="entry name" value="WecB-like"/>
</dbReference>
<dbReference type="AlphaFoldDB" id="A0A258HHA6"/>
<organism evidence="2 3">
    <name type="scientific">Brevundimonas subvibrioides</name>
    <dbReference type="NCBI Taxonomy" id="74313"/>
    <lineage>
        <taxon>Bacteria</taxon>
        <taxon>Pseudomonadati</taxon>
        <taxon>Pseudomonadota</taxon>
        <taxon>Alphaproteobacteria</taxon>
        <taxon>Caulobacterales</taxon>
        <taxon>Caulobacteraceae</taxon>
        <taxon>Brevundimonas</taxon>
    </lineage>
</organism>
<protein>
    <submittedName>
        <fullName evidence="2">UDP-N-acetylglucosamine 2-epimerase (Hydrolyzing)</fullName>
    </submittedName>
</protein>
<dbReference type="PANTHER" id="PTHR43174:SF3">
    <property type="entry name" value="UDP-N-ACETYLGLUCOSAMINE 2-EPIMERASE"/>
    <property type="match status" value="1"/>
</dbReference>
<dbReference type="Pfam" id="PF02350">
    <property type="entry name" value="Epimerase_2"/>
    <property type="match status" value="1"/>
</dbReference>
<dbReference type="InterPro" id="IPR020004">
    <property type="entry name" value="UDP-GlcNAc_Epase"/>
</dbReference>
<dbReference type="NCBIfam" id="TIGR03568">
    <property type="entry name" value="NeuC_NnaA"/>
    <property type="match status" value="1"/>
</dbReference>
<reference evidence="2 3" key="1">
    <citation type="submission" date="2017-03" db="EMBL/GenBank/DDBJ databases">
        <title>Lifting the veil on microbial sulfur biogeochemistry in mining wastewaters.</title>
        <authorList>
            <person name="Kantor R.S."/>
            <person name="Colenbrander Nelson T."/>
            <person name="Marshall S."/>
            <person name="Bennett D."/>
            <person name="Apte S."/>
            <person name="Camacho D."/>
            <person name="Thomas B.C."/>
            <person name="Warren L.A."/>
            <person name="Banfield J.F."/>
        </authorList>
    </citation>
    <scope>NUCLEOTIDE SEQUENCE [LARGE SCALE GENOMIC DNA]</scope>
    <source>
        <strain evidence="2">32-68-21</strain>
    </source>
</reference>
<evidence type="ECO:0000313" key="2">
    <source>
        <dbReference type="EMBL" id="OYX56370.1"/>
    </source>
</evidence>
<dbReference type="GO" id="GO:0004553">
    <property type="term" value="F:hydrolase activity, hydrolyzing O-glycosyl compounds"/>
    <property type="evidence" value="ECO:0007669"/>
    <property type="project" value="InterPro"/>
</dbReference>
<name>A0A258HHA6_9CAUL</name>
<dbReference type="InterPro" id="IPR003331">
    <property type="entry name" value="UDP_GlcNAc_Epimerase_2_dom"/>
</dbReference>
<dbReference type="EMBL" id="NCEQ01000008">
    <property type="protein sequence ID" value="OYX56370.1"/>
    <property type="molecule type" value="Genomic_DNA"/>
</dbReference>
<dbReference type="PANTHER" id="PTHR43174">
    <property type="entry name" value="UDP-N-ACETYLGLUCOSAMINE 2-EPIMERASE"/>
    <property type="match status" value="1"/>
</dbReference>
<sequence>MPAWHDGNHQRMIGPNTGIGVFTATRAEYGLLRPVLAAMETSATIRPHLIVAGAHLSSRHGATLAEIEADGRRPAARVPSPMAGDDGLSAAQDMAATLSGCAEAYAALDLDAVLILGDRTEALAAAAAAVPLGLPILHLEGGHRTAGAVDDAIRHAITKLAALHFTAAEPYRRRLLQMGEAPGRVFTVGSTGVDNLTAFGRSTPAEASALTGLDLPPGFLLATFHPETLGALSPARQIEAFLGGLTGVEDRVILITLPNADAGAEAIREAISAFAAVRPGRIRIAESLGARGYVAALTACAAVIGNSSSGMMEAPAAGVPVVNVGDRQAGRLRTPGVIDCPLEAEAIAEAIARALSPAFQSMARSQPALFGDGHAGERIVSILEATDLKGLARKPFVDLDWT</sequence>
<accession>A0A258HHA6</accession>
<dbReference type="GO" id="GO:0006047">
    <property type="term" value="P:UDP-N-acetylglucosamine metabolic process"/>
    <property type="evidence" value="ECO:0007669"/>
    <property type="project" value="InterPro"/>
</dbReference>
<evidence type="ECO:0000313" key="3">
    <source>
        <dbReference type="Proteomes" id="UP000216147"/>
    </source>
</evidence>
<proteinExistence type="predicted"/>
<dbReference type="Gene3D" id="3.40.50.2000">
    <property type="entry name" value="Glycogen Phosphorylase B"/>
    <property type="match status" value="2"/>
</dbReference>
<feature type="domain" description="UDP-N-acetylglucosamine 2-epimerase" evidence="1">
    <location>
        <begin position="38"/>
        <end position="384"/>
    </location>
</feature>
<gene>
    <name evidence="2" type="ORF">B7Y86_10540</name>
</gene>
<evidence type="ECO:0000259" key="1">
    <source>
        <dbReference type="Pfam" id="PF02350"/>
    </source>
</evidence>
<comment type="caution">
    <text evidence="2">The sequence shown here is derived from an EMBL/GenBank/DDBJ whole genome shotgun (WGS) entry which is preliminary data.</text>
</comment>
<dbReference type="Proteomes" id="UP000216147">
    <property type="component" value="Unassembled WGS sequence"/>
</dbReference>